<dbReference type="PANTHER" id="PTHR47199">
    <property type="entry name" value="PHOTOSYSTEM II STABILITY/ASSEMBLY FACTOR HCF136, CHLOROPLASTIC"/>
    <property type="match status" value="1"/>
</dbReference>
<keyword evidence="2" id="KW-0604">Photosystem II</keyword>
<accession>A0A935C5K6</accession>
<gene>
    <name evidence="4" type="ORF">JKA74_02330</name>
</gene>
<dbReference type="SUPFAM" id="SSF50939">
    <property type="entry name" value="Sialidases"/>
    <property type="match status" value="2"/>
</dbReference>
<evidence type="ECO:0000259" key="3">
    <source>
        <dbReference type="Pfam" id="PF14870"/>
    </source>
</evidence>
<dbReference type="GO" id="GO:0009523">
    <property type="term" value="C:photosystem II"/>
    <property type="evidence" value="ECO:0007669"/>
    <property type="project" value="UniProtKB-KW"/>
</dbReference>
<dbReference type="EMBL" id="JAEQBW010000001">
    <property type="protein sequence ID" value="MBK6263860.1"/>
    <property type="molecule type" value="Genomic_DNA"/>
</dbReference>
<dbReference type="PANTHER" id="PTHR47199:SF2">
    <property type="entry name" value="PHOTOSYSTEM II STABILITY_ASSEMBLY FACTOR HCF136, CHLOROPLASTIC"/>
    <property type="match status" value="1"/>
</dbReference>
<dbReference type="InterPro" id="IPR015943">
    <property type="entry name" value="WD40/YVTN_repeat-like_dom_sf"/>
</dbReference>
<proteinExistence type="predicted"/>
<feature type="domain" description="Photosynthesis system II assembly factor Ycf48/Hcf136-like" evidence="3">
    <location>
        <begin position="480"/>
        <end position="768"/>
    </location>
</feature>
<protein>
    <recommendedName>
        <fullName evidence="3">Photosynthesis system II assembly factor Ycf48/Hcf136-like domain-containing protein</fullName>
    </recommendedName>
</protein>
<dbReference type="AlphaFoldDB" id="A0A935C5K6"/>
<evidence type="ECO:0000256" key="2">
    <source>
        <dbReference type="ARBA" id="ARBA00023276"/>
    </source>
</evidence>
<dbReference type="InterPro" id="IPR028203">
    <property type="entry name" value="PSII_CF48-like_dom"/>
</dbReference>
<evidence type="ECO:0000313" key="4">
    <source>
        <dbReference type="EMBL" id="MBK6263860.1"/>
    </source>
</evidence>
<dbReference type="InterPro" id="IPR035986">
    <property type="entry name" value="PKD_dom_sf"/>
</dbReference>
<keyword evidence="5" id="KW-1185">Reference proteome</keyword>
<dbReference type="RefSeq" id="WP_201429546.1">
    <property type="nucleotide sequence ID" value="NZ_JAEQBW010000001.1"/>
</dbReference>
<name>A0A935C5K6_9BACT</name>
<dbReference type="Proteomes" id="UP000611723">
    <property type="component" value="Unassembled WGS sequence"/>
</dbReference>
<dbReference type="Pfam" id="PF14870">
    <property type="entry name" value="PSII_BNR"/>
    <property type="match status" value="1"/>
</dbReference>
<dbReference type="SUPFAM" id="SSF49299">
    <property type="entry name" value="PKD domain"/>
    <property type="match status" value="1"/>
</dbReference>
<dbReference type="GO" id="GO:0015979">
    <property type="term" value="P:photosynthesis"/>
    <property type="evidence" value="ECO:0007669"/>
    <property type="project" value="UniProtKB-KW"/>
</dbReference>
<comment type="caution">
    <text evidence="4">The sequence shown here is derived from an EMBL/GenBank/DDBJ whole genome shotgun (WGS) entry which is preliminary data.</text>
</comment>
<evidence type="ECO:0000256" key="1">
    <source>
        <dbReference type="ARBA" id="ARBA00022531"/>
    </source>
</evidence>
<keyword evidence="1" id="KW-0602">Photosynthesis</keyword>
<dbReference type="InterPro" id="IPR013783">
    <property type="entry name" value="Ig-like_fold"/>
</dbReference>
<sequence>MQNHYRLILLSLILLLPQIVVAQWEEFQLFDETVIYQSVHVSVDTFYVSGGSGLYGTFDAGNTWTKHNLDGTVTLNDINFFNSKEGIGVGGIGGNSAITMKTSNGGETWTTTYINNNGTVLREINDVEFVDKLNGYAVGRNNIMIKTTDGGDTWTNLYPLYDQNLRGLAMVDVNEGYTFSSKHLSGFDGQSYTGLKLYAFDGEFVDLKVTDDKTLMAASTTKISKSSDGGDNWTHIEFPYSQINTMFVLDQQKIYVGTDNGVYISTDGGVSWEIFKETQGTTINTLVINPDGKGLALSKYGDAFKTNNFGGAAVPIVSFNFEQKQYCNASSLIFTATNTRDNYSYQWLIEDQPVSTNAQDSVSFTNNTSSTISLVCSNGLASDTLTKSFGIRIIEVQADAGPDVYACSNEPIQLTATAGASARDFSWTPSTGLSNPNILTPVASNLTTMEYVFTASYESCVSRDTVVIYRNPPVPGLDFKKMNIDSSGWIVGIQMVDENIGYALGQQDLYKTTDGGTNWSKTFHMATFSTGPYGDVEFLSNDVGYFGSVYLYKTTDGGKTAEKLAGGRVHDIEFLSTDVGYIASFSPTGEFGSILRTVDGKTWREVYSQRGQISKIKCFPSGRCVATGYSNYNVIFLYSDDGISWQNAVYTDDITSSQLINDFSFIDDTTGYATGGAYIWKTLDGGRSWNLDSQLNIESGLDYRVASLAPSQITFIDNQNGFAASRGSGSLFRTVDGGGCWEKLGQIGDASKINTLYISKNKKIIVGTNVTSFTGQSIYQGDFLPSLKTDQTIEFSNLTPKTLLDAPFKLGAVASSTLPVTYEISNNSIASISGDVLTLKNPGVVQITARQVGNDSFNPALPVSRSLTITKAPQDISFTLASPKFVNDPDFDFDGSSSSGLPLTYFTSDESVISISGNTATIKKAGTVQITAKQEGDDIYDEATPVSHSLTITKAPQDISFSLSSEKLATDPPFDLVGSSSSGLPLTYFTSDESVISISGNSATIKKAGTVHLLPISHQMSQ</sequence>
<dbReference type="InterPro" id="IPR036278">
    <property type="entry name" value="Sialidase_sf"/>
</dbReference>
<evidence type="ECO:0000313" key="5">
    <source>
        <dbReference type="Proteomes" id="UP000611723"/>
    </source>
</evidence>
<dbReference type="Gene3D" id="2.130.10.10">
    <property type="entry name" value="YVTN repeat-like/Quinoprotein amine dehydrogenase"/>
    <property type="match status" value="3"/>
</dbReference>
<dbReference type="Gene3D" id="2.60.40.10">
    <property type="entry name" value="Immunoglobulins"/>
    <property type="match status" value="1"/>
</dbReference>
<organism evidence="4 5">
    <name type="scientific">Marivirga aurantiaca</name>
    <dbReference type="NCBI Taxonomy" id="2802615"/>
    <lineage>
        <taxon>Bacteria</taxon>
        <taxon>Pseudomonadati</taxon>
        <taxon>Bacteroidota</taxon>
        <taxon>Cytophagia</taxon>
        <taxon>Cytophagales</taxon>
        <taxon>Marivirgaceae</taxon>
        <taxon>Marivirga</taxon>
    </lineage>
</organism>
<reference evidence="4" key="1">
    <citation type="submission" date="2021-01" db="EMBL/GenBank/DDBJ databases">
        <title>Marivirga aurantiaca sp. nov., isolated from intertidal surface sediments.</title>
        <authorList>
            <person name="Zhang M."/>
        </authorList>
    </citation>
    <scope>NUCLEOTIDE SEQUENCE</scope>
    <source>
        <strain evidence="4">S37H4</strain>
    </source>
</reference>